<reference evidence="2" key="2">
    <citation type="submission" date="2020-05" db="UniProtKB">
        <authorList>
            <consortium name="EnsemblMetazoa"/>
        </authorList>
    </citation>
    <scope>IDENTIFICATION</scope>
</reference>
<sequence length="72" mass="7976">MAAVDKVDESNRCWLMLVLPYRMSDNVGGNAVGRFCSFDPFRSVSGRSTPGPRDALLSFPTLIASQTQRLLR</sequence>
<name>A0A084WMA4_ANOSI</name>
<protein>
    <submittedName>
        <fullName evidence="1 2">Uncharacterized protein</fullName>
    </submittedName>
</protein>
<reference evidence="1 3" key="1">
    <citation type="journal article" date="2014" name="BMC Genomics">
        <title>Genome sequence of Anopheles sinensis provides insight into genetics basis of mosquito competence for malaria parasites.</title>
        <authorList>
            <person name="Zhou D."/>
            <person name="Zhang D."/>
            <person name="Ding G."/>
            <person name="Shi L."/>
            <person name="Hou Q."/>
            <person name="Ye Y."/>
            <person name="Xu Y."/>
            <person name="Zhou H."/>
            <person name="Xiong C."/>
            <person name="Li S."/>
            <person name="Yu J."/>
            <person name="Hong S."/>
            <person name="Yu X."/>
            <person name="Zou P."/>
            <person name="Chen C."/>
            <person name="Chang X."/>
            <person name="Wang W."/>
            <person name="Lv Y."/>
            <person name="Sun Y."/>
            <person name="Ma L."/>
            <person name="Shen B."/>
            <person name="Zhu C."/>
        </authorList>
    </citation>
    <scope>NUCLEOTIDE SEQUENCE [LARGE SCALE GENOMIC DNA]</scope>
</reference>
<evidence type="ECO:0000313" key="1">
    <source>
        <dbReference type="EMBL" id="KFB51348.1"/>
    </source>
</evidence>
<proteinExistence type="predicted"/>
<dbReference type="EMBL" id="KE525351">
    <property type="protein sequence ID" value="KFB51348.1"/>
    <property type="molecule type" value="Genomic_DNA"/>
</dbReference>
<dbReference type="VEuPathDB" id="VectorBase:ASIC019408"/>
<evidence type="ECO:0000313" key="2">
    <source>
        <dbReference type="EnsemblMetazoa" id="ASIC019408-PA"/>
    </source>
</evidence>
<dbReference type="EnsemblMetazoa" id="ASIC019408-RA">
    <property type="protein sequence ID" value="ASIC019408-PA"/>
    <property type="gene ID" value="ASIC019408"/>
</dbReference>
<organism evidence="1">
    <name type="scientific">Anopheles sinensis</name>
    <name type="common">Mosquito</name>
    <dbReference type="NCBI Taxonomy" id="74873"/>
    <lineage>
        <taxon>Eukaryota</taxon>
        <taxon>Metazoa</taxon>
        <taxon>Ecdysozoa</taxon>
        <taxon>Arthropoda</taxon>
        <taxon>Hexapoda</taxon>
        <taxon>Insecta</taxon>
        <taxon>Pterygota</taxon>
        <taxon>Neoptera</taxon>
        <taxon>Endopterygota</taxon>
        <taxon>Diptera</taxon>
        <taxon>Nematocera</taxon>
        <taxon>Culicoidea</taxon>
        <taxon>Culicidae</taxon>
        <taxon>Anophelinae</taxon>
        <taxon>Anopheles</taxon>
    </lineage>
</organism>
<evidence type="ECO:0000313" key="3">
    <source>
        <dbReference type="Proteomes" id="UP000030765"/>
    </source>
</evidence>
<gene>
    <name evidence="1" type="ORF">ZHAS_00019408</name>
</gene>
<dbReference type="EMBL" id="ATLV01024395">
    <property type="status" value="NOT_ANNOTATED_CDS"/>
    <property type="molecule type" value="Genomic_DNA"/>
</dbReference>
<dbReference type="AlphaFoldDB" id="A0A084WMA4"/>
<keyword evidence="3" id="KW-1185">Reference proteome</keyword>
<dbReference type="Proteomes" id="UP000030765">
    <property type="component" value="Unassembled WGS sequence"/>
</dbReference>
<accession>A0A084WMA4</accession>